<comment type="caution">
    <text evidence="13">Lacks conserved residue(s) required for the propagation of feature annotation.</text>
</comment>
<dbReference type="KEGG" id="aez:C3E78_03415"/>
<evidence type="ECO:0000256" key="4">
    <source>
        <dbReference type="ARBA" id="ARBA00022490"/>
    </source>
</evidence>
<accession>A0A2S0WJ84</accession>
<proteinExistence type="inferred from homology"/>
<protein>
    <recommendedName>
        <fullName evidence="13">Phosphoserine aminotransferase</fullName>
        <ecNumber evidence="13">2.6.1.52</ecNumber>
    </recommendedName>
    <alternativeName>
        <fullName evidence="13">Phosphohydroxythreonine aminotransferase</fullName>
        <shortName evidence="13">PSAT</shortName>
    </alternativeName>
</protein>
<dbReference type="Proteomes" id="UP000244384">
    <property type="component" value="Chromosome"/>
</dbReference>
<dbReference type="GO" id="GO:0005737">
    <property type="term" value="C:cytoplasm"/>
    <property type="evidence" value="ECO:0007669"/>
    <property type="project" value="UniProtKB-SubCell"/>
</dbReference>
<dbReference type="GO" id="GO:0019265">
    <property type="term" value="P:glycine biosynthetic process, by transamination of glyoxylate"/>
    <property type="evidence" value="ECO:0007669"/>
    <property type="project" value="TreeGrafter"/>
</dbReference>
<keyword evidence="8 13" id="KW-0663">Pyridoxal phosphate</keyword>
<evidence type="ECO:0000256" key="13">
    <source>
        <dbReference type="HAMAP-Rule" id="MF_00160"/>
    </source>
</evidence>
<feature type="binding site" evidence="13">
    <location>
        <position position="42"/>
    </location>
    <ligand>
        <name>L-glutamate</name>
        <dbReference type="ChEBI" id="CHEBI:29985"/>
    </ligand>
</feature>
<reference evidence="16" key="1">
    <citation type="submission" date="2018-01" db="EMBL/GenBank/DDBJ databases">
        <authorList>
            <person name="Li J."/>
        </authorList>
    </citation>
    <scope>NUCLEOTIDE SEQUENCE [LARGE SCALE GENOMIC DNA]</scope>
    <source>
        <strain evidence="16">592</strain>
    </source>
</reference>
<comment type="pathway">
    <text evidence="13">Cofactor biosynthesis; pyridoxine 5'-phosphate biosynthesis; pyridoxine 5'-phosphate from D-erythrose 4-phosphate: step 3/5.</text>
</comment>
<feature type="binding site" evidence="13">
    <location>
        <begin position="244"/>
        <end position="245"/>
    </location>
    <ligand>
        <name>pyridoxal 5'-phosphate</name>
        <dbReference type="ChEBI" id="CHEBI:597326"/>
    </ligand>
</feature>
<feature type="binding site" evidence="13">
    <location>
        <position position="146"/>
    </location>
    <ligand>
        <name>pyridoxal 5'-phosphate</name>
        <dbReference type="ChEBI" id="CHEBI:597326"/>
    </ligand>
</feature>
<keyword evidence="4 13" id="KW-0963">Cytoplasm</keyword>
<comment type="function">
    <text evidence="1 13">Catalyzes the reversible conversion of 3-phosphohydroxypyruvate to phosphoserine and of 3-hydroxy-2-oxo-4-phosphonooxybutanoate to phosphohydroxythreonine.</text>
</comment>
<feature type="binding site" evidence="13">
    <location>
        <position position="100"/>
    </location>
    <ligand>
        <name>pyridoxal 5'-phosphate</name>
        <dbReference type="ChEBI" id="CHEBI:597326"/>
    </ligand>
</feature>
<keyword evidence="10 13" id="KW-0718">Serine biosynthesis</keyword>
<evidence type="ECO:0000256" key="2">
    <source>
        <dbReference type="ARBA" id="ARBA00005099"/>
    </source>
</evidence>
<evidence type="ECO:0000259" key="14">
    <source>
        <dbReference type="Pfam" id="PF00266"/>
    </source>
</evidence>
<feature type="binding site" evidence="13">
    <location>
        <position position="169"/>
    </location>
    <ligand>
        <name>pyridoxal 5'-phosphate</name>
        <dbReference type="ChEBI" id="CHEBI:597326"/>
    </ligand>
</feature>
<keyword evidence="7 13" id="KW-0808">Transferase</keyword>
<evidence type="ECO:0000256" key="1">
    <source>
        <dbReference type="ARBA" id="ARBA00003483"/>
    </source>
</evidence>
<name>A0A2S0WJ84_9ACTN</name>
<feature type="binding site" evidence="13">
    <location>
        <position position="16"/>
    </location>
    <ligand>
        <name>L-glutamate</name>
        <dbReference type="ChEBI" id="CHEBI:29985"/>
    </ligand>
</feature>
<evidence type="ECO:0000256" key="10">
    <source>
        <dbReference type="ARBA" id="ARBA00023299"/>
    </source>
</evidence>
<keyword evidence="16" id="KW-1185">Reference proteome</keyword>
<evidence type="ECO:0000313" key="16">
    <source>
        <dbReference type="Proteomes" id="UP000244384"/>
    </source>
</evidence>
<dbReference type="EMBL" id="CP026952">
    <property type="protein sequence ID" value="AWB91344.1"/>
    <property type="molecule type" value="Genomic_DNA"/>
</dbReference>
<dbReference type="InterPro" id="IPR015421">
    <property type="entry name" value="PyrdxlP-dep_Trfase_major"/>
</dbReference>
<evidence type="ECO:0000256" key="6">
    <source>
        <dbReference type="ARBA" id="ARBA00022605"/>
    </source>
</evidence>
<organism evidence="15 16">
    <name type="scientific">Aeromicrobium chenweiae</name>
    <dbReference type="NCBI Taxonomy" id="2079793"/>
    <lineage>
        <taxon>Bacteria</taxon>
        <taxon>Bacillati</taxon>
        <taxon>Actinomycetota</taxon>
        <taxon>Actinomycetes</taxon>
        <taxon>Propionibacteriales</taxon>
        <taxon>Nocardioidaceae</taxon>
        <taxon>Aeromicrobium</taxon>
    </lineage>
</organism>
<feature type="modified residue" description="N6-(pyridoxal phosphate)lysine" evidence="13">
    <location>
        <position position="193"/>
    </location>
</feature>
<dbReference type="Pfam" id="PF00266">
    <property type="entry name" value="Aminotran_5"/>
    <property type="match status" value="1"/>
</dbReference>
<evidence type="ECO:0000256" key="8">
    <source>
        <dbReference type="ARBA" id="ARBA00022898"/>
    </source>
</evidence>
<comment type="catalytic activity">
    <reaction evidence="11 13">
        <text>4-(phosphooxy)-L-threonine + 2-oxoglutarate = (R)-3-hydroxy-2-oxo-4-phosphooxybutanoate + L-glutamate</text>
        <dbReference type="Rhea" id="RHEA:16573"/>
        <dbReference type="ChEBI" id="CHEBI:16810"/>
        <dbReference type="ChEBI" id="CHEBI:29985"/>
        <dbReference type="ChEBI" id="CHEBI:58452"/>
        <dbReference type="ChEBI" id="CHEBI:58538"/>
        <dbReference type="EC" id="2.6.1.52"/>
    </reaction>
</comment>
<feature type="domain" description="Aminotransferase class V" evidence="14">
    <location>
        <begin position="131"/>
        <end position="327"/>
    </location>
</feature>
<comment type="pathway">
    <text evidence="2 13">Amino-acid biosynthesis; L-serine biosynthesis; L-serine from 3-phospho-D-glycerate: step 2/3.</text>
</comment>
<dbReference type="AlphaFoldDB" id="A0A2S0WJ84"/>
<dbReference type="UniPathway" id="UPA00244">
    <property type="reaction ID" value="UER00311"/>
</dbReference>
<comment type="subunit">
    <text evidence="13">Homodimer.</text>
</comment>
<dbReference type="UniPathway" id="UPA00135">
    <property type="reaction ID" value="UER00197"/>
</dbReference>
<dbReference type="HAMAP" id="MF_00160">
    <property type="entry name" value="SerC_aminotrans_5"/>
    <property type="match status" value="1"/>
</dbReference>
<sequence length="368" mass="39791">MKIPAELLPKDGRFGSGPSKVRVEALEALAATGTSLMGTSHRQAPVKDLVGRLREGLSTFFSLPDGYEVVLGVGGSHAFFDAAMFGLVEKRSQHLVHGEFSRKFATAVARAPFLQDPEILESDPSTHPLPHATDGVDVYAWAHNETSTGVMLPIERVCDAAEDALVLVDATSGAGGLPVDVSQTDVYYFAPQKGFASDGGLWIALMSPAAIERAERIKASGRHIPGFVDLPVAIENSRKNQTYNTPALATLFLMEQQVQWLLTKGGLDWAVNRTADTSSRLYAWAEASSYASPFVVAPAERSQVVGTIDLDGVDQHDVTTALRENGIVDVDSYRGLGRNQLRVAMFPAIEPEDVTQLTRCIDYVVEHL</sequence>
<dbReference type="InterPro" id="IPR015422">
    <property type="entry name" value="PyrdxlP-dep_Trfase_small"/>
</dbReference>
<evidence type="ECO:0000256" key="12">
    <source>
        <dbReference type="ARBA" id="ARBA00049007"/>
    </source>
</evidence>
<feature type="binding site" evidence="13">
    <location>
        <position position="192"/>
    </location>
    <ligand>
        <name>pyridoxal 5'-phosphate</name>
        <dbReference type="ChEBI" id="CHEBI:597326"/>
    </ligand>
</feature>
<evidence type="ECO:0000256" key="11">
    <source>
        <dbReference type="ARBA" id="ARBA00047630"/>
    </source>
</evidence>
<dbReference type="PANTHER" id="PTHR21152">
    <property type="entry name" value="AMINOTRANSFERASE CLASS V"/>
    <property type="match status" value="1"/>
</dbReference>
<gene>
    <name evidence="13" type="primary">serC</name>
    <name evidence="15" type="ORF">C3E78_03415</name>
</gene>
<dbReference type="InterPro" id="IPR000192">
    <property type="entry name" value="Aminotrans_V_dom"/>
</dbReference>
<dbReference type="InterPro" id="IPR006272">
    <property type="entry name" value="Pser_aminoTfrase_mycobac"/>
</dbReference>
<evidence type="ECO:0000256" key="7">
    <source>
        <dbReference type="ARBA" id="ARBA00022679"/>
    </source>
</evidence>
<accession>A0A5F2EMU4</accession>
<dbReference type="GO" id="GO:0030170">
    <property type="term" value="F:pyridoxal phosphate binding"/>
    <property type="evidence" value="ECO:0007669"/>
    <property type="project" value="UniProtKB-UniRule"/>
</dbReference>
<dbReference type="InterPro" id="IPR022278">
    <property type="entry name" value="Pser_aminoTfrase"/>
</dbReference>
<comment type="catalytic activity">
    <reaction evidence="12 13">
        <text>O-phospho-L-serine + 2-oxoglutarate = 3-phosphooxypyruvate + L-glutamate</text>
        <dbReference type="Rhea" id="RHEA:14329"/>
        <dbReference type="ChEBI" id="CHEBI:16810"/>
        <dbReference type="ChEBI" id="CHEBI:18110"/>
        <dbReference type="ChEBI" id="CHEBI:29985"/>
        <dbReference type="ChEBI" id="CHEBI:57524"/>
        <dbReference type="EC" id="2.6.1.52"/>
    </reaction>
</comment>
<dbReference type="PANTHER" id="PTHR21152:SF40">
    <property type="entry name" value="ALANINE--GLYOXYLATE AMINOTRANSFERASE"/>
    <property type="match status" value="1"/>
</dbReference>
<dbReference type="GO" id="GO:0004760">
    <property type="term" value="F:L-serine-pyruvate transaminase activity"/>
    <property type="evidence" value="ECO:0007669"/>
    <property type="project" value="TreeGrafter"/>
</dbReference>
<keyword evidence="6 13" id="KW-0028">Amino-acid biosynthesis</keyword>
<dbReference type="RefSeq" id="WP_108576990.1">
    <property type="nucleotide sequence ID" value="NZ_CP026952.1"/>
</dbReference>
<comment type="similarity">
    <text evidence="3 13">Belongs to the class-V pyridoxal-phosphate-dependent aminotransferase family. SerC subfamily.</text>
</comment>
<evidence type="ECO:0000256" key="9">
    <source>
        <dbReference type="ARBA" id="ARBA00023096"/>
    </source>
</evidence>
<comment type="subcellular location">
    <subcellularLocation>
        <location evidence="13">Cytoplasm</location>
    </subcellularLocation>
</comment>
<evidence type="ECO:0000313" key="15">
    <source>
        <dbReference type="EMBL" id="AWB91344.1"/>
    </source>
</evidence>
<dbReference type="GO" id="GO:0008453">
    <property type="term" value="F:alanine-glyoxylate transaminase activity"/>
    <property type="evidence" value="ECO:0007669"/>
    <property type="project" value="TreeGrafter"/>
</dbReference>
<dbReference type="GO" id="GO:0008615">
    <property type="term" value="P:pyridoxine biosynthetic process"/>
    <property type="evidence" value="ECO:0007669"/>
    <property type="project" value="UniProtKB-UniRule"/>
</dbReference>
<dbReference type="PIRSF" id="PIRSF000525">
    <property type="entry name" value="SerC"/>
    <property type="match status" value="1"/>
</dbReference>
<dbReference type="GO" id="GO:0004648">
    <property type="term" value="F:O-phospho-L-serine:2-oxoglutarate aminotransferase activity"/>
    <property type="evidence" value="ECO:0007669"/>
    <property type="project" value="UniProtKB-UniRule"/>
</dbReference>
<dbReference type="Gene3D" id="3.90.1150.10">
    <property type="entry name" value="Aspartate Aminotransferase, domain 1"/>
    <property type="match status" value="1"/>
</dbReference>
<dbReference type="OrthoDB" id="975012at2"/>
<dbReference type="Gene3D" id="3.40.640.10">
    <property type="entry name" value="Type I PLP-dependent aspartate aminotransferase-like (Major domain)"/>
    <property type="match status" value="1"/>
</dbReference>
<comment type="cofactor">
    <cofactor evidence="13">
        <name>pyridoxal 5'-phosphate</name>
        <dbReference type="ChEBI" id="CHEBI:597326"/>
    </cofactor>
    <text evidence="13">Binds 1 pyridoxal phosphate per subunit.</text>
</comment>
<dbReference type="GO" id="GO:0006564">
    <property type="term" value="P:L-serine biosynthetic process"/>
    <property type="evidence" value="ECO:0007669"/>
    <property type="project" value="UniProtKB-UniRule"/>
</dbReference>
<keyword evidence="9 13" id="KW-0664">Pyridoxine biosynthesis</keyword>
<keyword evidence="5 13" id="KW-0032">Aminotransferase</keyword>
<evidence type="ECO:0000256" key="3">
    <source>
        <dbReference type="ARBA" id="ARBA00006904"/>
    </source>
</evidence>
<evidence type="ECO:0000256" key="5">
    <source>
        <dbReference type="ARBA" id="ARBA00022576"/>
    </source>
</evidence>
<dbReference type="NCBIfam" id="TIGR01366">
    <property type="entry name" value="serC_3"/>
    <property type="match status" value="1"/>
</dbReference>
<dbReference type="InterPro" id="IPR015424">
    <property type="entry name" value="PyrdxlP-dep_Trfase"/>
</dbReference>
<dbReference type="EC" id="2.6.1.52" evidence="13"/>
<dbReference type="SUPFAM" id="SSF53383">
    <property type="entry name" value="PLP-dependent transferases"/>
    <property type="match status" value="1"/>
</dbReference>